<keyword evidence="2" id="KW-1185">Reference proteome</keyword>
<proteinExistence type="predicted"/>
<dbReference type="EMBL" id="CP001154">
    <property type="protein sequence ID" value="ACO75776.1"/>
    <property type="molecule type" value="Genomic_DNA"/>
</dbReference>
<dbReference type="RefSeq" id="WP_012698239.1">
    <property type="nucleotide sequence ID" value="NC_012559.1"/>
</dbReference>
<sequence>MYLVDQNKISHYLVDDNVSSWLDKYSVASDEDLVCQRWLRQTPAKRFIFNEMYGDLFIGDYSLRVLDVGGGLTGMTRVLSTRHNYILADLLAHDDPSTAQAMRKQAKSDFIRAQDWATLEVAHYDLVIANDIFPNVDQRLEIFLERFLPCTKRMRLSLTYYDKPRFYMTRRIDADEMLCMLAWNGEHVASVLKKYTAKIIDANFEIFLRPVQSVYPNARQVCLVDFIGGFAG</sequence>
<evidence type="ECO:0000313" key="1">
    <source>
        <dbReference type="EMBL" id="ACO75776.1"/>
    </source>
</evidence>
<dbReference type="InterPro" id="IPR029063">
    <property type="entry name" value="SAM-dependent_MTases_sf"/>
</dbReference>
<organism evidence="1 2">
    <name type="scientific">Laribacter hongkongensis (strain HLHK9)</name>
    <dbReference type="NCBI Taxonomy" id="557598"/>
    <lineage>
        <taxon>Bacteria</taxon>
        <taxon>Pseudomonadati</taxon>
        <taxon>Pseudomonadota</taxon>
        <taxon>Betaproteobacteria</taxon>
        <taxon>Neisseriales</taxon>
        <taxon>Aquaspirillaceae</taxon>
        <taxon>Laribacter</taxon>
    </lineage>
</organism>
<evidence type="ECO:0000313" key="2">
    <source>
        <dbReference type="Proteomes" id="UP000002010"/>
    </source>
</evidence>
<protein>
    <submittedName>
        <fullName evidence="1">Uncharacterized protein</fullName>
    </submittedName>
</protein>
<dbReference type="KEGG" id="lhk:LHK_02796"/>
<dbReference type="eggNOG" id="ENOG5033ZCQ">
    <property type="taxonomic scope" value="Bacteria"/>
</dbReference>
<reference evidence="1 2" key="1">
    <citation type="journal article" date="2009" name="PLoS Genet.">
        <title>The complete genome and proteome of Laribacter hongkongensis reveal potential mechanisms for adaptations to different temperatures and habitats.</title>
        <authorList>
            <person name="Woo P.C."/>
            <person name="Lau S.K."/>
            <person name="Tse H."/>
            <person name="Teng J.L."/>
            <person name="Curreem S.O."/>
            <person name="Tsang A.K."/>
            <person name="Fan R.Y."/>
            <person name="Wong G.K."/>
            <person name="Huang Y."/>
            <person name="Loman N.J."/>
            <person name="Snyder L.A."/>
            <person name="Cai J.J."/>
            <person name="Huang J.D."/>
            <person name="Mak W."/>
            <person name="Pallen M.J."/>
            <person name="Lok S."/>
            <person name="Yuen K.Y."/>
        </authorList>
    </citation>
    <scope>NUCLEOTIDE SEQUENCE [LARGE SCALE GENOMIC DNA]</scope>
    <source>
        <strain evidence="1 2">HLHK9</strain>
    </source>
</reference>
<dbReference type="HOGENOM" id="CLU_1159892_0_0_4"/>
<dbReference type="SUPFAM" id="SSF53335">
    <property type="entry name" value="S-adenosyl-L-methionine-dependent methyltransferases"/>
    <property type="match status" value="1"/>
</dbReference>
<dbReference type="STRING" id="557598.LHK_02796"/>
<accession>C1DDE4</accession>
<dbReference type="AlphaFoldDB" id="C1DDE4"/>
<name>C1DDE4_LARHH</name>
<gene>
    <name evidence="1" type="ordered locus">LHK_02796</name>
</gene>
<dbReference type="Proteomes" id="UP000002010">
    <property type="component" value="Chromosome"/>
</dbReference>